<keyword evidence="10 11" id="KW-0694">RNA-binding</keyword>
<dbReference type="InterPro" id="IPR043519">
    <property type="entry name" value="NT_sf"/>
</dbReference>
<evidence type="ECO:0000256" key="2">
    <source>
        <dbReference type="ARBA" id="ARBA00022679"/>
    </source>
</evidence>
<evidence type="ECO:0000256" key="10">
    <source>
        <dbReference type="ARBA" id="ARBA00022884"/>
    </source>
</evidence>
<keyword evidence="6" id="KW-0547">Nucleotide-binding</keyword>
<dbReference type="PANTHER" id="PTHR47545">
    <property type="entry name" value="MULTIFUNCTIONAL CCA PROTEIN"/>
    <property type="match status" value="1"/>
</dbReference>
<dbReference type="Pfam" id="PF12627">
    <property type="entry name" value="PolyA_pol_RNAbd"/>
    <property type="match status" value="1"/>
</dbReference>
<dbReference type="AlphaFoldDB" id="A0A7S7M2I6"/>
<dbReference type="GO" id="GO:0003723">
    <property type="term" value="F:RNA binding"/>
    <property type="evidence" value="ECO:0007669"/>
    <property type="project" value="UniProtKB-KW"/>
</dbReference>
<keyword evidence="2 11" id="KW-0808">Transferase</keyword>
<feature type="domain" description="tRNA nucleotidyltransferase/poly(A) polymerase RNA and SrmB- binding" evidence="13">
    <location>
        <begin position="176"/>
        <end position="228"/>
    </location>
</feature>
<gene>
    <name evidence="14" type="ORF">HUE87_00030</name>
</gene>
<evidence type="ECO:0000256" key="7">
    <source>
        <dbReference type="ARBA" id="ARBA00022800"/>
    </source>
</evidence>
<dbReference type="GO" id="GO:0046872">
    <property type="term" value="F:metal ion binding"/>
    <property type="evidence" value="ECO:0007669"/>
    <property type="project" value="UniProtKB-KW"/>
</dbReference>
<evidence type="ECO:0000256" key="6">
    <source>
        <dbReference type="ARBA" id="ARBA00022741"/>
    </source>
</evidence>
<dbReference type="SUPFAM" id="SSF81891">
    <property type="entry name" value="Poly A polymerase C-terminal region-like"/>
    <property type="match status" value="1"/>
</dbReference>
<keyword evidence="5" id="KW-0479">Metal-binding</keyword>
<keyword evidence="9" id="KW-0460">Magnesium</keyword>
<evidence type="ECO:0000259" key="12">
    <source>
        <dbReference type="Pfam" id="PF01743"/>
    </source>
</evidence>
<dbReference type="Proteomes" id="UP000593836">
    <property type="component" value="Chromosome"/>
</dbReference>
<evidence type="ECO:0000256" key="5">
    <source>
        <dbReference type="ARBA" id="ARBA00022723"/>
    </source>
</evidence>
<keyword evidence="15" id="KW-1185">Reference proteome</keyword>
<dbReference type="GO" id="GO:0000166">
    <property type="term" value="F:nucleotide binding"/>
    <property type="evidence" value="ECO:0007669"/>
    <property type="project" value="UniProtKB-KW"/>
</dbReference>
<proteinExistence type="inferred from homology"/>
<organism evidence="14 15">
    <name type="scientific">Candidatus Sulfurimonas marisnigri</name>
    <dbReference type="NCBI Taxonomy" id="2740405"/>
    <lineage>
        <taxon>Bacteria</taxon>
        <taxon>Pseudomonadati</taxon>
        <taxon>Campylobacterota</taxon>
        <taxon>Epsilonproteobacteria</taxon>
        <taxon>Campylobacterales</taxon>
        <taxon>Sulfurimonadaceae</taxon>
        <taxon>Sulfurimonas</taxon>
    </lineage>
</organism>
<dbReference type="GO" id="GO:0008033">
    <property type="term" value="P:tRNA processing"/>
    <property type="evidence" value="ECO:0007669"/>
    <property type="project" value="UniProtKB-KW"/>
</dbReference>
<evidence type="ECO:0000256" key="11">
    <source>
        <dbReference type="RuleBase" id="RU003953"/>
    </source>
</evidence>
<comment type="cofactor">
    <cofactor evidence="1">
        <name>Mg(2+)</name>
        <dbReference type="ChEBI" id="CHEBI:18420"/>
    </cofactor>
</comment>
<sequence length="417" mass="48056">MINYPKKLDFIFDKLYNYNALPILVGGFIRDKILGLNSKDIDIEIYGISSFSKLEELLEEFGSVNSVGKSFGVCKLHYEGYDLDFSFPRVDNKNNIGHRGFQIEINPNLDFKTAASRRDFTINAIGYDVKNKILLDPFNGLVDLKNKILRVVNEDSFIEDPLRVLRAAQFCGRFELSIDKKLFELCKDMVSNQLLNELPKERIFEEIKKLVLKSNRPSIGFELLKKFGTNIYTSNIYILDEISKQLTTNSATNTVLMLAALCFDYNDKQATYFIQNLTNEKELLNRVLPLIKNHNKINEIFNSNIDNYKLYKLATEVKIEELLILSSAIYFTKNSSNIYEAGDAIYKRAKELNILKEKLPPLLKGKDILNFKIKPSPEFSKILDDAYEAQMSCEFTTRNGAIVWLKKYLKLSKEIKV</sequence>
<dbReference type="KEGG" id="smas:HUE87_00030"/>
<evidence type="ECO:0000313" key="14">
    <source>
        <dbReference type="EMBL" id="QOY55825.1"/>
    </source>
</evidence>
<evidence type="ECO:0000256" key="4">
    <source>
        <dbReference type="ARBA" id="ARBA00022695"/>
    </source>
</evidence>
<dbReference type="SUPFAM" id="SSF81301">
    <property type="entry name" value="Nucleotidyltransferase"/>
    <property type="match status" value="1"/>
</dbReference>
<dbReference type="CDD" id="cd05398">
    <property type="entry name" value="NT_ClassII-CCAase"/>
    <property type="match status" value="1"/>
</dbReference>
<dbReference type="Pfam" id="PF01743">
    <property type="entry name" value="PolyA_pol"/>
    <property type="match status" value="1"/>
</dbReference>
<keyword evidence="8" id="KW-0067">ATP-binding</keyword>
<keyword evidence="3" id="KW-0819">tRNA processing</keyword>
<keyword evidence="7" id="KW-0692">RNA repair</keyword>
<dbReference type="InterPro" id="IPR002646">
    <property type="entry name" value="PolA_pol_head_dom"/>
</dbReference>
<feature type="domain" description="Poly A polymerase head" evidence="12">
    <location>
        <begin position="24"/>
        <end position="150"/>
    </location>
</feature>
<dbReference type="Gene3D" id="3.30.460.10">
    <property type="entry name" value="Beta Polymerase, domain 2"/>
    <property type="match status" value="1"/>
</dbReference>
<dbReference type="InterPro" id="IPR050124">
    <property type="entry name" value="tRNA_CCA-adding_enzyme"/>
</dbReference>
<dbReference type="InterPro" id="IPR032828">
    <property type="entry name" value="PolyA_RNA-bd"/>
</dbReference>
<comment type="similarity">
    <text evidence="11">Belongs to the tRNA nucleotidyltransferase/poly(A) polymerase family.</text>
</comment>
<keyword evidence="4" id="KW-0548">Nucleotidyltransferase</keyword>
<reference evidence="14 15" key="1">
    <citation type="submission" date="2020-05" db="EMBL/GenBank/DDBJ databases">
        <title>Sulfurimonas marisnigri, sp. nov., and Sulfurimonas baltica, sp. nov., manganese oxide reducing chemolithoautotrophs of the class Epsilonproteobacteria isolated from the pelagic redoxclines of the Black and Baltic Seas and emended description of the genus Sulfurimonas.</title>
        <authorList>
            <person name="Henkel J.V."/>
            <person name="Laudan C."/>
            <person name="Werner J."/>
            <person name="Neu T."/>
            <person name="Plewe S."/>
            <person name="Sproer C."/>
            <person name="Bunk B."/>
            <person name="Schulz-Vogt H.N."/>
        </authorList>
    </citation>
    <scope>NUCLEOTIDE SEQUENCE [LARGE SCALE GENOMIC DNA]</scope>
    <source>
        <strain evidence="14 15">SoZ1</strain>
    </source>
</reference>
<dbReference type="GO" id="GO:0016779">
    <property type="term" value="F:nucleotidyltransferase activity"/>
    <property type="evidence" value="ECO:0007669"/>
    <property type="project" value="UniProtKB-KW"/>
</dbReference>
<dbReference type="PANTHER" id="PTHR47545:SF1">
    <property type="entry name" value="MULTIFUNCTIONAL CCA PROTEIN"/>
    <property type="match status" value="1"/>
</dbReference>
<name>A0A7S7M2I6_9BACT</name>
<evidence type="ECO:0000259" key="13">
    <source>
        <dbReference type="Pfam" id="PF12627"/>
    </source>
</evidence>
<dbReference type="EMBL" id="CP054493">
    <property type="protein sequence ID" value="QOY55825.1"/>
    <property type="molecule type" value="Genomic_DNA"/>
</dbReference>
<evidence type="ECO:0000313" key="15">
    <source>
        <dbReference type="Proteomes" id="UP000593836"/>
    </source>
</evidence>
<dbReference type="Gene3D" id="1.10.3090.10">
    <property type="entry name" value="cca-adding enzyme, domain 2"/>
    <property type="match status" value="1"/>
</dbReference>
<evidence type="ECO:0000256" key="3">
    <source>
        <dbReference type="ARBA" id="ARBA00022694"/>
    </source>
</evidence>
<evidence type="ECO:0000256" key="1">
    <source>
        <dbReference type="ARBA" id="ARBA00001946"/>
    </source>
</evidence>
<accession>A0A7S7M2I6</accession>
<evidence type="ECO:0000256" key="9">
    <source>
        <dbReference type="ARBA" id="ARBA00022842"/>
    </source>
</evidence>
<protein>
    <submittedName>
        <fullName evidence="14">CCA tRNA nucleotidyltransferase</fullName>
    </submittedName>
</protein>
<evidence type="ECO:0000256" key="8">
    <source>
        <dbReference type="ARBA" id="ARBA00022840"/>
    </source>
</evidence>